<protein>
    <recommendedName>
        <fullName evidence="1">DUF6841 domain-containing protein</fullName>
    </recommendedName>
</protein>
<dbReference type="EMBL" id="VFWZ01000008">
    <property type="protein sequence ID" value="TPN82868.1"/>
    <property type="molecule type" value="Genomic_DNA"/>
</dbReference>
<organism evidence="2 3">
    <name type="scientific">Aquimarina algicola</name>
    <dbReference type="NCBI Taxonomy" id="2589995"/>
    <lineage>
        <taxon>Bacteria</taxon>
        <taxon>Pseudomonadati</taxon>
        <taxon>Bacteroidota</taxon>
        <taxon>Flavobacteriia</taxon>
        <taxon>Flavobacteriales</taxon>
        <taxon>Flavobacteriaceae</taxon>
        <taxon>Aquimarina</taxon>
    </lineage>
</organism>
<evidence type="ECO:0000313" key="2">
    <source>
        <dbReference type="EMBL" id="TPN82868.1"/>
    </source>
</evidence>
<evidence type="ECO:0000313" key="3">
    <source>
        <dbReference type="Proteomes" id="UP000315540"/>
    </source>
</evidence>
<gene>
    <name evidence="2" type="ORF">FHK87_20800</name>
</gene>
<dbReference type="Pfam" id="PF20795">
    <property type="entry name" value="DUF6841"/>
    <property type="match status" value="1"/>
</dbReference>
<feature type="domain" description="DUF6841" evidence="1">
    <location>
        <begin position="10"/>
        <end position="142"/>
    </location>
</feature>
<dbReference type="RefSeq" id="WP_140596248.1">
    <property type="nucleotide sequence ID" value="NZ_VFWZ01000008.1"/>
</dbReference>
<dbReference type="AlphaFoldDB" id="A0A504J4P5"/>
<name>A0A504J4P5_9FLAO</name>
<comment type="caution">
    <text evidence="2">The sequence shown here is derived from an EMBL/GenBank/DDBJ whole genome shotgun (WGS) entry which is preliminary data.</text>
</comment>
<dbReference type="OrthoDB" id="8964216at2"/>
<sequence>MSFNLESTRKEISEWFFKTYFNHWVEVGSGKRKEGPEFILQYWGTPLYATVDNPPIAEWMMTGEEIVGFLELQHKLLKEGGYSHTHVPDKKIIVYNDNGGAIEVIWSRRAADQTELQRYVAHFEIIKIDGVWKVVGIQSRNTSIEKDEDSINKAWT</sequence>
<reference evidence="2 3" key="1">
    <citation type="submission" date="2019-06" db="EMBL/GenBank/DDBJ databases">
        <authorList>
            <person name="Meng X."/>
        </authorList>
    </citation>
    <scope>NUCLEOTIDE SEQUENCE [LARGE SCALE GENOMIC DNA]</scope>
    <source>
        <strain evidence="2 3">M625</strain>
    </source>
</reference>
<evidence type="ECO:0000259" key="1">
    <source>
        <dbReference type="Pfam" id="PF20795"/>
    </source>
</evidence>
<proteinExistence type="predicted"/>
<accession>A0A504J4P5</accession>
<dbReference type="InterPro" id="IPR049219">
    <property type="entry name" value="DUF6841"/>
</dbReference>
<dbReference type="Proteomes" id="UP000315540">
    <property type="component" value="Unassembled WGS sequence"/>
</dbReference>
<keyword evidence="3" id="KW-1185">Reference proteome</keyword>